<dbReference type="OrthoDB" id="5207033at2759"/>
<feature type="transmembrane region" description="Helical" evidence="5">
    <location>
        <begin position="103"/>
        <end position="125"/>
    </location>
</feature>
<dbReference type="Proteomes" id="UP000029964">
    <property type="component" value="Unassembled WGS sequence"/>
</dbReference>
<dbReference type="EMBL" id="JPKY01000189">
    <property type="protein sequence ID" value="KFH40557.1"/>
    <property type="molecule type" value="Genomic_DNA"/>
</dbReference>
<dbReference type="SUPFAM" id="SSF144083">
    <property type="entry name" value="Magnesium transport protein CorA, transmembrane region"/>
    <property type="match status" value="1"/>
</dbReference>
<keyword evidence="4 5" id="KW-0472">Membrane</keyword>
<evidence type="ECO:0000313" key="7">
    <source>
        <dbReference type="Proteomes" id="UP000029964"/>
    </source>
</evidence>
<dbReference type="AlphaFoldDB" id="A0A086STX5"/>
<evidence type="ECO:0000256" key="2">
    <source>
        <dbReference type="ARBA" id="ARBA00022692"/>
    </source>
</evidence>
<keyword evidence="3 5" id="KW-1133">Transmembrane helix</keyword>
<dbReference type="STRING" id="857340.A0A086STX5"/>
<evidence type="ECO:0000256" key="1">
    <source>
        <dbReference type="ARBA" id="ARBA00004141"/>
    </source>
</evidence>
<dbReference type="HOGENOM" id="CLU_1594051_0_0_1"/>
<proteinExistence type="predicted"/>
<dbReference type="InterPro" id="IPR045863">
    <property type="entry name" value="CorA_TM1_TM2"/>
</dbReference>
<comment type="subcellular location">
    <subcellularLocation>
        <location evidence="1">Membrane</location>
        <topology evidence="1">Multi-pass membrane protein</topology>
    </subcellularLocation>
</comment>
<protein>
    <submittedName>
        <fullName evidence="6">Uncharacterized protein</fullName>
    </submittedName>
</protein>
<evidence type="ECO:0000256" key="3">
    <source>
        <dbReference type="ARBA" id="ARBA00022989"/>
    </source>
</evidence>
<comment type="caution">
    <text evidence="6">The sequence shown here is derived from an EMBL/GenBank/DDBJ whole genome shotgun (WGS) entry which is preliminary data.</text>
</comment>
<sequence>MVAVLSKPSTGFKTSDVTVETAAIVVPHHEICKELFEPINKKTAFRVAAYHRFDQWLLFCEHMLVYLRYRSSSNKERLLNEISSMRFSSFSTRHRNAALFESSAMRTIAFVALTFLPETFIAALFSMSFSDYDSDAGWSVLCEFWLYWVIAIPVTVATACPSGGGSV</sequence>
<keyword evidence="7" id="KW-1185">Reference proteome</keyword>
<evidence type="ECO:0000256" key="5">
    <source>
        <dbReference type="SAM" id="Phobius"/>
    </source>
</evidence>
<gene>
    <name evidence="6" type="ORF">ACRE_087490</name>
</gene>
<evidence type="ECO:0000313" key="6">
    <source>
        <dbReference type="EMBL" id="KFH40557.1"/>
    </source>
</evidence>
<keyword evidence="2 5" id="KW-0812">Transmembrane</keyword>
<evidence type="ECO:0000256" key="4">
    <source>
        <dbReference type="ARBA" id="ARBA00023136"/>
    </source>
</evidence>
<organism evidence="6 7">
    <name type="scientific">Hapsidospora chrysogenum (strain ATCC 11550 / CBS 779.69 / DSM 880 / IAM 14645 / JCM 23072 / IMI 49137)</name>
    <name type="common">Acremonium chrysogenum</name>
    <dbReference type="NCBI Taxonomy" id="857340"/>
    <lineage>
        <taxon>Eukaryota</taxon>
        <taxon>Fungi</taxon>
        <taxon>Dikarya</taxon>
        <taxon>Ascomycota</taxon>
        <taxon>Pezizomycotina</taxon>
        <taxon>Sordariomycetes</taxon>
        <taxon>Hypocreomycetidae</taxon>
        <taxon>Hypocreales</taxon>
        <taxon>Bionectriaceae</taxon>
        <taxon>Hapsidospora</taxon>
    </lineage>
</organism>
<accession>A0A086STX5</accession>
<feature type="transmembrane region" description="Helical" evidence="5">
    <location>
        <begin position="145"/>
        <end position="164"/>
    </location>
</feature>
<name>A0A086STX5_HAPC1</name>
<reference evidence="7" key="1">
    <citation type="journal article" date="2014" name="Genome Announc.">
        <title>Genome sequence and annotation of Acremonium chrysogenum, producer of the beta-lactam antibiotic cephalosporin C.</title>
        <authorList>
            <person name="Terfehr D."/>
            <person name="Dahlmann T.A."/>
            <person name="Specht T."/>
            <person name="Zadra I."/>
            <person name="Kuernsteiner H."/>
            <person name="Kueck U."/>
        </authorList>
    </citation>
    <scope>NUCLEOTIDE SEQUENCE [LARGE SCALE GENOMIC DNA]</scope>
    <source>
        <strain evidence="7">ATCC 11550 / CBS 779.69 / DSM 880 / IAM 14645 / JCM 23072 / IMI 49137</strain>
    </source>
</reference>
<dbReference type="GO" id="GO:0016020">
    <property type="term" value="C:membrane"/>
    <property type="evidence" value="ECO:0007669"/>
    <property type="project" value="UniProtKB-SubCell"/>
</dbReference>
<dbReference type="Gene3D" id="1.20.58.340">
    <property type="entry name" value="Magnesium transport protein CorA, transmembrane region"/>
    <property type="match status" value="1"/>
</dbReference>